<dbReference type="InterPro" id="IPR035996">
    <property type="entry name" value="4pyrrol_Methylase_sf"/>
</dbReference>
<dbReference type="RefSeq" id="WP_171679551.1">
    <property type="nucleotide sequence ID" value="NZ_JABGBN010000001.1"/>
</dbReference>
<dbReference type="GO" id="GO:0070677">
    <property type="term" value="F:rRNA (cytosine-2'-O-)-methyltransferase activity"/>
    <property type="evidence" value="ECO:0007669"/>
    <property type="project" value="UniProtKB-UniRule"/>
</dbReference>
<evidence type="ECO:0000259" key="8">
    <source>
        <dbReference type="Pfam" id="PF23016"/>
    </source>
</evidence>
<dbReference type="Gene3D" id="3.40.1010.10">
    <property type="entry name" value="Cobalt-precorrin-4 Transmethylase, Domain 1"/>
    <property type="match status" value="1"/>
</dbReference>
<dbReference type="PANTHER" id="PTHR46111:SF1">
    <property type="entry name" value="RIBOSOMAL RNA SMALL SUBUNIT METHYLTRANSFERASE I"/>
    <property type="match status" value="1"/>
</dbReference>
<dbReference type="PROSITE" id="PS01296">
    <property type="entry name" value="RSMI"/>
    <property type="match status" value="1"/>
</dbReference>
<proteinExistence type="inferred from homology"/>
<keyword evidence="10" id="KW-1185">Reference proteome</keyword>
<dbReference type="EC" id="2.1.1.198" evidence="6"/>
<name>A0A849P5K5_9BURK</name>
<evidence type="ECO:0000256" key="3">
    <source>
        <dbReference type="ARBA" id="ARBA00022603"/>
    </source>
</evidence>
<dbReference type="FunFam" id="3.30.950.10:FF:000002">
    <property type="entry name" value="Ribosomal RNA small subunit methyltransferase I"/>
    <property type="match status" value="1"/>
</dbReference>
<evidence type="ECO:0000256" key="6">
    <source>
        <dbReference type="HAMAP-Rule" id="MF_01877"/>
    </source>
</evidence>
<dbReference type="Gene3D" id="3.30.950.10">
    <property type="entry name" value="Methyltransferase, Cobalt-precorrin-4 Transmethylase, Domain 2"/>
    <property type="match status" value="1"/>
</dbReference>
<keyword evidence="4 6" id="KW-0808">Transferase</keyword>
<sequence>MSIAVGQFNHSVEIMFEDLHRQYWPESALYIVATPIGNLSDISLRALYTLQMVDVIACEDTRSSKSLLNTYGITTTLIAAHQHNEMEASQQIIQRLSQGQRVALISDAGAPAVSDPGGRIVALVKQAGFDVRPIPGPSAVITALMGSGVTDDMQPGFTFAGFIPHKTMARQQWFEQWKQSSLAVLMFESPHRIIDSLEDLCAIYGDNRQVTIARELTKRFEQIVSLPAKALLQWIQEDSNRQRGEFVLIISPEEKSGDNESQNVYLDELLQVMLAQVSLKDAVKMATKLTGFSKDMVYSRALMLKDTL</sequence>
<reference evidence="9 10" key="1">
    <citation type="submission" date="2020-05" db="EMBL/GenBank/DDBJ databases">
        <authorList>
            <person name="Niu N."/>
        </authorList>
    </citation>
    <scope>NUCLEOTIDE SEQUENCE [LARGE SCALE GENOMIC DNA]</scope>
    <source>
        <strain evidence="9 10">3340-03</strain>
    </source>
</reference>
<dbReference type="PIRSF" id="PIRSF005917">
    <property type="entry name" value="MTase_YraL"/>
    <property type="match status" value="1"/>
</dbReference>
<evidence type="ECO:0000256" key="1">
    <source>
        <dbReference type="ARBA" id="ARBA00022490"/>
    </source>
</evidence>
<keyword evidence="1 6" id="KW-0963">Cytoplasm</keyword>
<protein>
    <recommendedName>
        <fullName evidence="6">Ribosomal RNA small subunit methyltransferase I</fullName>
        <ecNumber evidence="6">2.1.1.198</ecNumber>
    </recommendedName>
    <alternativeName>
        <fullName evidence="6">16S rRNA 2'-O-ribose C1402 methyltransferase</fullName>
    </alternativeName>
    <alternativeName>
        <fullName evidence="6">rRNA (cytidine-2'-O-)-methyltransferase RsmI</fullName>
    </alternativeName>
</protein>
<dbReference type="InterPro" id="IPR014777">
    <property type="entry name" value="4pyrrole_Mease_sub1"/>
</dbReference>
<feature type="domain" description="Tetrapyrrole methylase" evidence="7">
    <location>
        <begin position="29"/>
        <end position="229"/>
    </location>
</feature>
<comment type="similarity">
    <text evidence="6">Belongs to the methyltransferase superfamily. RsmI family.</text>
</comment>
<comment type="catalytic activity">
    <reaction evidence="6">
        <text>cytidine(1402) in 16S rRNA + S-adenosyl-L-methionine = 2'-O-methylcytidine(1402) in 16S rRNA + S-adenosyl-L-homocysteine + H(+)</text>
        <dbReference type="Rhea" id="RHEA:42924"/>
        <dbReference type="Rhea" id="RHEA-COMP:10285"/>
        <dbReference type="Rhea" id="RHEA-COMP:10286"/>
        <dbReference type="ChEBI" id="CHEBI:15378"/>
        <dbReference type="ChEBI" id="CHEBI:57856"/>
        <dbReference type="ChEBI" id="CHEBI:59789"/>
        <dbReference type="ChEBI" id="CHEBI:74495"/>
        <dbReference type="ChEBI" id="CHEBI:82748"/>
        <dbReference type="EC" id="2.1.1.198"/>
    </reaction>
</comment>
<comment type="function">
    <text evidence="6">Catalyzes the 2'-O-methylation of the ribose of cytidine 1402 (C1402) in 16S rRNA.</text>
</comment>
<accession>A0A849P5K5</accession>
<dbReference type="FunFam" id="3.40.1010.10:FF:000007">
    <property type="entry name" value="Ribosomal RNA small subunit methyltransferase I"/>
    <property type="match status" value="1"/>
</dbReference>
<dbReference type="HAMAP" id="MF_01877">
    <property type="entry name" value="16SrRNA_methyltr_I"/>
    <property type="match status" value="1"/>
</dbReference>
<evidence type="ECO:0000259" key="7">
    <source>
        <dbReference type="Pfam" id="PF00590"/>
    </source>
</evidence>
<dbReference type="CDD" id="cd11648">
    <property type="entry name" value="RsmI"/>
    <property type="match status" value="1"/>
</dbReference>
<comment type="subcellular location">
    <subcellularLocation>
        <location evidence="6">Cytoplasm</location>
    </subcellularLocation>
</comment>
<feature type="domain" description="RsmI HTH" evidence="8">
    <location>
        <begin position="266"/>
        <end position="305"/>
    </location>
</feature>
<dbReference type="EMBL" id="JABGBN010000001">
    <property type="protein sequence ID" value="NOL50868.1"/>
    <property type="molecule type" value="Genomic_DNA"/>
</dbReference>
<keyword evidence="5 6" id="KW-0949">S-adenosyl-L-methionine</keyword>
<dbReference type="Proteomes" id="UP000537862">
    <property type="component" value="Unassembled WGS sequence"/>
</dbReference>
<evidence type="ECO:0000256" key="4">
    <source>
        <dbReference type="ARBA" id="ARBA00022679"/>
    </source>
</evidence>
<dbReference type="InterPro" id="IPR000878">
    <property type="entry name" value="4pyrrol_Mease"/>
</dbReference>
<evidence type="ECO:0000256" key="2">
    <source>
        <dbReference type="ARBA" id="ARBA00022552"/>
    </source>
</evidence>
<dbReference type="InterPro" id="IPR008189">
    <property type="entry name" value="rRNA_ssu_MeTfrase_I"/>
</dbReference>
<keyword evidence="2 6" id="KW-0698">rRNA processing</keyword>
<dbReference type="InterPro" id="IPR053910">
    <property type="entry name" value="RsmI_HTH"/>
</dbReference>
<evidence type="ECO:0000313" key="10">
    <source>
        <dbReference type="Proteomes" id="UP000537862"/>
    </source>
</evidence>
<dbReference type="InterPro" id="IPR018063">
    <property type="entry name" value="SAM_MeTrfase_RsmI_CS"/>
</dbReference>
<gene>
    <name evidence="6 9" type="primary">rsmI</name>
    <name evidence="9" type="ORF">HKX39_01575</name>
</gene>
<organism evidence="9 10">
    <name type="scientific">Pelistega suis</name>
    <dbReference type="NCBI Taxonomy" id="1631957"/>
    <lineage>
        <taxon>Bacteria</taxon>
        <taxon>Pseudomonadati</taxon>
        <taxon>Pseudomonadota</taxon>
        <taxon>Betaproteobacteria</taxon>
        <taxon>Burkholderiales</taxon>
        <taxon>Alcaligenaceae</taxon>
        <taxon>Pelistega</taxon>
    </lineage>
</organism>
<dbReference type="InterPro" id="IPR014776">
    <property type="entry name" value="4pyrrole_Mease_sub2"/>
</dbReference>
<dbReference type="Pfam" id="PF23016">
    <property type="entry name" value="RsmI_C"/>
    <property type="match status" value="1"/>
</dbReference>
<dbReference type="Pfam" id="PF00590">
    <property type="entry name" value="TP_methylase"/>
    <property type="match status" value="1"/>
</dbReference>
<evidence type="ECO:0000256" key="5">
    <source>
        <dbReference type="ARBA" id="ARBA00022691"/>
    </source>
</evidence>
<dbReference type="NCBIfam" id="TIGR00096">
    <property type="entry name" value="16S rRNA (cytidine(1402)-2'-O)-methyltransferase"/>
    <property type="match status" value="1"/>
</dbReference>
<evidence type="ECO:0000313" key="9">
    <source>
        <dbReference type="EMBL" id="NOL50868.1"/>
    </source>
</evidence>
<dbReference type="AlphaFoldDB" id="A0A849P5K5"/>
<dbReference type="PANTHER" id="PTHR46111">
    <property type="entry name" value="RIBOSOMAL RNA SMALL SUBUNIT METHYLTRANSFERASE I"/>
    <property type="match status" value="1"/>
</dbReference>
<dbReference type="GO" id="GO:0005737">
    <property type="term" value="C:cytoplasm"/>
    <property type="evidence" value="ECO:0007669"/>
    <property type="project" value="UniProtKB-SubCell"/>
</dbReference>
<keyword evidence="3 6" id="KW-0489">Methyltransferase</keyword>
<comment type="caution">
    <text evidence="9">The sequence shown here is derived from an EMBL/GenBank/DDBJ whole genome shotgun (WGS) entry which is preliminary data.</text>
</comment>
<dbReference type="SUPFAM" id="SSF53790">
    <property type="entry name" value="Tetrapyrrole methylase"/>
    <property type="match status" value="1"/>
</dbReference>